<dbReference type="RefSeq" id="WP_083946761.1">
    <property type="nucleotide sequence ID" value="NZ_JAAXPI010000013.1"/>
</dbReference>
<evidence type="ECO:0000313" key="3">
    <source>
        <dbReference type="Proteomes" id="UP000579250"/>
    </source>
</evidence>
<evidence type="ECO:0000313" key="2">
    <source>
        <dbReference type="EMBL" id="NKZ04557.1"/>
    </source>
</evidence>
<dbReference type="InterPro" id="IPR007278">
    <property type="entry name" value="DUF397"/>
</dbReference>
<comment type="caution">
    <text evidence="2">The sequence shown here is derived from an EMBL/GenBank/DDBJ whole genome shotgun (WGS) entry which is preliminary data.</text>
</comment>
<feature type="domain" description="DUF397" evidence="1">
    <location>
        <begin position="6"/>
        <end position="58"/>
    </location>
</feature>
<reference evidence="2 3" key="1">
    <citation type="submission" date="2020-04" db="EMBL/GenBank/DDBJ databases">
        <title>MicrobeNet Type strains.</title>
        <authorList>
            <person name="Nicholson A.C."/>
        </authorList>
    </citation>
    <scope>NUCLEOTIDE SEQUENCE [LARGE SCALE GENOMIC DNA]</scope>
    <source>
        <strain evidence="2 3">ATCC BAA-277</strain>
    </source>
</reference>
<keyword evidence="3" id="KW-1185">Reference proteome</keyword>
<organism evidence="2 3">
    <name type="scientific">Actinomadura latina</name>
    <dbReference type="NCBI Taxonomy" id="163603"/>
    <lineage>
        <taxon>Bacteria</taxon>
        <taxon>Bacillati</taxon>
        <taxon>Actinomycetota</taxon>
        <taxon>Actinomycetes</taxon>
        <taxon>Streptosporangiales</taxon>
        <taxon>Thermomonosporaceae</taxon>
        <taxon>Actinomadura</taxon>
    </lineage>
</organism>
<dbReference type="Pfam" id="PF04149">
    <property type="entry name" value="DUF397"/>
    <property type="match status" value="1"/>
</dbReference>
<protein>
    <submittedName>
        <fullName evidence="2">DUF397 domain-containing protein</fullName>
    </submittedName>
</protein>
<sequence length="86" mass="9443">MTTPPHWRKSTHSGGNEGECVEIAHLDGRIGIRDSKDPAAGHLTLTRSSFADLLTHLRPRTPAGSTLVHLRRVAPMSAPERATRRK</sequence>
<proteinExistence type="predicted"/>
<dbReference type="EMBL" id="JAAXPI010000013">
    <property type="protein sequence ID" value="NKZ04557.1"/>
    <property type="molecule type" value="Genomic_DNA"/>
</dbReference>
<dbReference type="AlphaFoldDB" id="A0A846YXZ0"/>
<dbReference type="Proteomes" id="UP000579250">
    <property type="component" value="Unassembled WGS sequence"/>
</dbReference>
<name>A0A846YXZ0_9ACTN</name>
<evidence type="ECO:0000259" key="1">
    <source>
        <dbReference type="Pfam" id="PF04149"/>
    </source>
</evidence>
<accession>A0A846YXZ0</accession>
<gene>
    <name evidence="2" type="ORF">HGB48_12445</name>
</gene>